<comment type="caution">
    <text evidence="2">The sequence shown here is derived from an EMBL/GenBank/DDBJ whole genome shotgun (WGS) entry which is preliminary data.</text>
</comment>
<dbReference type="Proteomes" id="UP001289135">
    <property type="component" value="Unassembled WGS sequence"/>
</dbReference>
<gene>
    <name evidence="2" type="ORF">Lyticum_00105</name>
</gene>
<keyword evidence="3" id="KW-1185">Reference proteome</keyword>
<reference evidence="2" key="1">
    <citation type="submission" date="2023-02" db="EMBL/GenBank/DDBJ databases">
        <title>Host association and intracellularity evolved multiple times independently in the Rickettsiales.</title>
        <authorList>
            <person name="Castelli M."/>
            <person name="Nardi T."/>
            <person name="Gammuto L."/>
            <person name="Bellinzona G."/>
            <person name="Sabaneyeva E."/>
            <person name="Potekhin A."/>
            <person name="Serra V."/>
            <person name="Petroni G."/>
            <person name="Sassera D."/>
        </authorList>
    </citation>
    <scope>NUCLEOTIDE SEQUENCE</scope>
    <source>
        <strain evidence="2">USBL-36I1</strain>
    </source>
</reference>
<evidence type="ECO:0000313" key="2">
    <source>
        <dbReference type="EMBL" id="MDZ5760949.1"/>
    </source>
</evidence>
<organism evidence="2 3">
    <name type="scientific">Lyticum sinuosum</name>
    <dbReference type="NCBI Taxonomy" id="1332059"/>
    <lineage>
        <taxon>Bacteria</taxon>
        <taxon>Pseudomonadati</taxon>
        <taxon>Pseudomonadota</taxon>
        <taxon>Alphaproteobacteria</taxon>
        <taxon>Rickettsiales</taxon>
        <taxon>Lyticum</taxon>
    </lineage>
</organism>
<dbReference type="AlphaFoldDB" id="A0AAE4VKK6"/>
<accession>A0AAE4VKK6</accession>
<proteinExistence type="predicted"/>
<keyword evidence="1" id="KW-0472">Membrane</keyword>
<sequence length="412" mass="47047">MNQNLIQESLENNCFAEDFIVRGNVDAIKLDFFLKSTIDTLGLIEEISSSRQNLAKTLNYFKDILMSSENTEEFQTKLNDISINIHNKYGVSINFLMLFSILTRVNDNDIRLLSSILAHCSLIDKSVYGSPEFNGIFTYTTENAEQKLDLRGNQDQKIIDECQNAGRYLSNDHFNNFKQDIVSQLNSFPVPSVSIIDYLRKITRSVINILYKITRPVINFLRKITKPISNILYKITKSVINILYKITRSIIKSPELKLILAILLIQSQLEIVLIGGIILYNIIMLLYSRYNINNNNINNDNVDIRIENLKKIIGVAGDGLCKAIGDTVSTNLFNKENAGCFDIKLDKNLSSNRFVEKCDLSTLNYLTKDTHDLLKEKIVGEAVHNVNYRNIFSSMIDELPPQQNNNIQQIQV</sequence>
<keyword evidence="1" id="KW-0812">Transmembrane</keyword>
<dbReference type="EMBL" id="JARGYU010000001">
    <property type="protein sequence ID" value="MDZ5760949.1"/>
    <property type="molecule type" value="Genomic_DNA"/>
</dbReference>
<feature type="transmembrane region" description="Helical" evidence="1">
    <location>
        <begin position="258"/>
        <end position="287"/>
    </location>
</feature>
<evidence type="ECO:0000313" key="3">
    <source>
        <dbReference type="Proteomes" id="UP001289135"/>
    </source>
</evidence>
<evidence type="ECO:0000256" key="1">
    <source>
        <dbReference type="SAM" id="Phobius"/>
    </source>
</evidence>
<dbReference type="RefSeq" id="WP_322498384.1">
    <property type="nucleotide sequence ID" value="NZ_JARGYU010000001.1"/>
</dbReference>
<protein>
    <submittedName>
        <fullName evidence="2">Uncharacterized protein</fullName>
    </submittedName>
</protein>
<name>A0AAE4VKK6_9RICK</name>
<keyword evidence="1" id="KW-1133">Transmembrane helix</keyword>